<proteinExistence type="predicted"/>
<dbReference type="InterPro" id="IPR001849">
    <property type="entry name" value="PH_domain"/>
</dbReference>
<dbReference type="AlphaFoldDB" id="X1K368"/>
<feature type="domain" description="PH" evidence="1">
    <location>
        <begin position="1"/>
        <end position="13"/>
    </location>
</feature>
<evidence type="ECO:0000259" key="1">
    <source>
        <dbReference type="PROSITE" id="PS50003"/>
    </source>
</evidence>
<sequence>MNSWLKAIRNRVKTRVWWKIVSAKLRGHFEYYGISGNYTAIKDFYILARRLIFKWINRRSQKKSMNWKRFINYLKYYPLPLPKIKHNIYIFNSV</sequence>
<reference evidence="2" key="1">
    <citation type="journal article" date="2014" name="Front. Microbiol.">
        <title>High frequency of phylogenetically diverse reductive dehalogenase-homologous genes in deep subseafloor sedimentary metagenomes.</title>
        <authorList>
            <person name="Kawai M."/>
            <person name="Futagami T."/>
            <person name="Toyoda A."/>
            <person name="Takaki Y."/>
            <person name="Nishi S."/>
            <person name="Hori S."/>
            <person name="Arai W."/>
            <person name="Tsubouchi T."/>
            <person name="Morono Y."/>
            <person name="Uchiyama I."/>
            <person name="Ito T."/>
            <person name="Fujiyama A."/>
            <person name="Inagaki F."/>
            <person name="Takami H."/>
        </authorList>
    </citation>
    <scope>NUCLEOTIDE SEQUENCE</scope>
    <source>
        <strain evidence="2">Expedition CK06-06</strain>
    </source>
</reference>
<dbReference type="PROSITE" id="PS50003">
    <property type="entry name" value="PH_DOMAIN"/>
    <property type="match status" value="1"/>
</dbReference>
<evidence type="ECO:0000313" key="2">
    <source>
        <dbReference type="EMBL" id="GAH88115.1"/>
    </source>
</evidence>
<name>X1K368_9ZZZZ</name>
<dbReference type="EMBL" id="BARU01042764">
    <property type="protein sequence ID" value="GAH88115.1"/>
    <property type="molecule type" value="Genomic_DNA"/>
</dbReference>
<accession>X1K368</accession>
<gene>
    <name evidence="2" type="ORF">S03H2_65637</name>
</gene>
<protein>
    <recommendedName>
        <fullName evidence="1">PH domain-containing protein</fullName>
    </recommendedName>
</protein>
<organism evidence="2">
    <name type="scientific">marine sediment metagenome</name>
    <dbReference type="NCBI Taxonomy" id="412755"/>
    <lineage>
        <taxon>unclassified sequences</taxon>
        <taxon>metagenomes</taxon>
        <taxon>ecological metagenomes</taxon>
    </lineage>
</organism>
<comment type="caution">
    <text evidence="2">The sequence shown here is derived from an EMBL/GenBank/DDBJ whole genome shotgun (WGS) entry which is preliminary data.</text>
</comment>